<sequence>MTPLTHHDILGLVEPFTRSGHQLDLAASDRIQRCLVFKPRISSGSVTATTQNSSIISPVPTDALALTDTLALDCLGADNFVLKRTLTHPDGLAATLVIKGADTASLLANVEAVDPHAPFRSGEGWQMACSYRLEPGHSASQASVTSPPASKPGMLLTSGVVKVAGLTLLLKMPGVTGYPAELEITANAAIDLPDDLLQVLGRDWARLERGAKSWKSTLKIRGKEPERMRLAQDKLETAARHLVLTLSQPPASFARQQAAARWRVAGRRSVPMLTLVGLLLASLAVPYLGIAPDSVYWMLIFNAPPLLLLWGFSLREMPQFALPRPPKRLTAASWWPVAPAASAVMPSSQPSPATTATTALVGQP</sequence>
<dbReference type="STRING" id="81479.RA876_04435"/>
<evidence type="ECO:0000313" key="4">
    <source>
        <dbReference type="Proteomes" id="UP000185911"/>
    </source>
</evidence>
<organism evidence="3 4">
    <name type="scientific">Rhodoferax antarcticus ANT.BR</name>
    <dbReference type="NCBI Taxonomy" id="1111071"/>
    <lineage>
        <taxon>Bacteria</taxon>
        <taxon>Pseudomonadati</taxon>
        <taxon>Pseudomonadota</taxon>
        <taxon>Betaproteobacteria</taxon>
        <taxon>Burkholderiales</taxon>
        <taxon>Comamonadaceae</taxon>
        <taxon>Rhodoferax</taxon>
    </lineage>
</organism>
<accession>A0A1Q8YCL8</accession>
<keyword evidence="4" id="KW-1185">Reference proteome</keyword>
<dbReference type="RefSeq" id="WP_075586371.1">
    <property type="nucleotide sequence ID" value="NZ_MSYM01000013.1"/>
</dbReference>
<feature type="region of interest" description="Disordered" evidence="1">
    <location>
        <begin position="345"/>
        <end position="364"/>
    </location>
</feature>
<evidence type="ECO:0000256" key="1">
    <source>
        <dbReference type="SAM" id="MobiDB-lite"/>
    </source>
</evidence>
<comment type="caution">
    <text evidence="3">The sequence shown here is derived from an EMBL/GenBank/DDBJ whole genome shotgun (WGS) entry which is preliminary data.</text>
</comment>
<dbReference type="EMBL" id="MSYM01000013">
    <property type="protein sequence ID" value="OLP05798.1"/>
    <property type="molecule type" value="Genomic_DNA"/>
</dbReference>
<feature type="transmembrane region" description="Helical" evidence="2">
    <location>
        <begin position="270"/>
        <end position="289"/>
    </location>
</feature>
<keyword evidence="2" id="KW-0812">Transmembrane</keyword>
<dbReference type="Proteomes" id="UP000185911">
    <property type="component" value="Unassembled WGS sequence"/>
</dbReference>
<evidence type="ECO:0000313" key="3">
    <source>
        <dbReference type="EMBL" id="OLP05798.1"/>
    </source>
</evidence>
<proteinExistence type="predicted"/>
<feature type="transmembrane region" description="Helical" evidence="2">
    <location>
        <begin position="295"/>
        <end position="314"/>
    </location>
</feature>
<protein>
    <submittedName>
        <fullName evidence="3">Uncharacterized protein</fullName>
    </submittedName>
</protein>
<keyword evidence="2" id="KW-1133">Transmembrane helix</keyword>
<reference evidence="3 4" key="1">
    <citation type="submission" date="2017-01" db="EMBL/GenBank/DDBJ databases">
        <title>Genome sequence of Rhodoferax antarcticus ANT.BR, a psychrophilic purple nonsulfur bacterium from an Antarctic microbial mat.</title>
        <authorList>
            <person name="Baker J."/>
            <person name="Riester C."/>
            <person name="Skinner B."/>
            <person name="Newell A."/>
            <person name="Swingley W."/>
            <person name="Madigan M."/>
            <person name="Jung D."/>
            <person name="Asao M."/>
            <person name="Chen M."/>
            <person name="Loughlin P."/>
            <person name="Pan H."/>
            <person name="Lin S."/>
            <person name="Li N."/>
            <person name="Shaw J."/>
            <person name="Prado M."/>
            <person name="Sherman C."/>
            <person name="Li X."/>
            <person name="Tang J."/>
            <person name="Blankenship R."/>
            <person name="Zhao T."/>
            <person name="Touchman J."/>
            <person name="Sattley M."/>
        </authorList>
    </citation>
    <scope>NUCLEOTIDE SEQUENCE [LARGE SCALE GENOMIC DNA]</scope>
    <source>
        <strain evidence="3 4">ANT.BR</strain>
    </source>
</reference>
<dbReference type="AlphaFoldDB" id="A0A1Q8YCL8"/>
<evidence type="ECO:0000256" key="2">
    <source>
        <dbReference type="SAM" id="Phobius"/>
    </source>
</evidence>
<name>A0A1Q8YCL8_9BURK</name>
<keyword evidence="2" id="KW-0472">Membrane</keyword>
<gene>
    <name evidence="3" type="ORF">BLL52_2025</name>
</gene>